<dbReference type="PANTHER" id="PTHR12143">
    <property type="entry name" value="PEPTIDE N-GLYCANASE PNGASE -RELATED"/>
    <property type="match status" value="1"/>
</dbReference>
<dbReference type="InterPro" id="IPR012939">
    <property type="entry name" value="Glyco_hydro_92"/>
</dbReference>
<dbReference type="Gene3D" id="1.20.1050.60">
    <property type="entry name" value="alpha-1,2-mannosidase"/>
    <property type="match status" value="1"/>
</dbReference>
<evidence type="ECO:0000259" key="4">
    <source>
        <dbReference type="Pfam" id="PF07971"/>
    </source>
</evidence>
<dbReference type="Gene3D" id="3.30.2080.10">
    <property type="entry name" value="GH92 mannosidase domain"/>
    <property type="match status" value="1"/>
</dbReference>
<dbReference type="InterPro" id="IPR005887">
    <property type="entry name" value="GH92_a_mannosidase_put"/>
</dbReference>
<evidence type="ECO:0000256" key="3">
    <source>
        <dbReference type="ARBA" id="ARBA00022837"/>
    </source>
</evidence>
<dbReference type="GO" id="GO:0006516">
    <property type="term" value="P:glycoprotein catabolic process"/>
    <property type="evidence" value="ECO:0007669"/>
    <property type="project" value="TreeGrafter"/>
</dbReference>
<dbReference type="InterPro" id="IPR008928">
    <property type="entry name" value="6-hairpin_glycosidase_sf"/>
</dbReference>
<evidence type="ECO:0000256" key="2">
    <source>
        <dbReference type="ARBA" id="ARBA00011245"/>
    </source>
</evidence>
<dbReference type="PANTHER" id="PTHR12143:SF43">
    <property type="entry name" value="PUTATIVE-RELATED"/>
    <property type="match status" value="1"/>
</dbReference>
<comment type="caution">
    <text evidence="6">The sequence shown here is derived from an EMBL/GenBank/DDBJ whole genome shotgun (WGS) entry which is preliminary data.</text>
</comment>
<proteinExistence type="predicted"/>
<comment type="cofactor">
    <cofactor evidence="1">
        <name>Ca(2+)</name>
        <dbReference type="ChEBI" id="CHEBI:29108"/>
    </cofactor>
</comment>
<sequence length="723" mass="80892">MKQRTLIGLIAASLVAVSCGEARQPVDYVNPYIGNISHILVPTFPTVHLPNSMLRIYPERADYTSEYLKGLPVIVTNHRERSAFSLYPSTSEITASDTLLSYDNEHITPYSYDVVLEDGAIRARYAVSHQSAIYELTSSCPINLALESGNGETGFDAKGAWGIETVSGATKAYVYMQTSPAPSSEQMLDGNRCVMGFDSGKVTVRYGISYISVAQAKANLQREIHDFDIDALETRGRDIWNETLGRIKVKGGTEDQKTVFYTSYYRTFERPICMSEDGRYWSPFDETVHEDGGVPFYNDDWLWDTYLAAHPLRVIMNRELEENILRSFLLMAEQSGTGWLPTFPEVSGDTRRMNCNHTIASFADAIAKGLDVDVKAACEASYRTLTEKTLAPWSGKPAGELDRFYWKNGYVAALRPGEEETDPVVDSWEKRQPVAVSLGTAYDCWCMANIAKAAGEDSLEAFFGRNAMNYRILFNPETHFFHPKDASGAFIEDIDYDFPGGLGAREYYDENNAWIFRWNVLHNIDDLIALMGGDEAFCDGLDRMFARPLGRGKYAFYAKLPDHTGNVGQFSMANEPAMHIPYLYDYAGQPWKTQKRIRQMLDTWFRNDLMGVPGDEDGGGLTPFVVFSSLGFYPVTPGKAEYAIGSPIFEESSIQLPDGKVFRIIAESASRENKYIASATLNGKELTSPFISHEDIMSGGTLILKMTDTPQKDALTSKIQTRR</sequence>
<keyword evidence="6" id="KW-0326">Glycosidase</keyword>
<dbReference type="NCBIfam" id="TIGR01180">
    <property type="entry name" value="aman2_put"/>
    <property type="match status" value="1"/>
</dbReference>
<dbReference type="Gene3D" id="1.20.1610.10">
    <property type="entry name" value="alpha-1,2-mannosidases domains"/>
    <property type="match status" value="1"/>
</dbReference>
<protein>
    <submittedName>
        <fullName evidence="6">GH92 family glycosyl hydrolase</fullName>
        <ecNumber evidence="6">3.2.1.-</ecNumber>
    </submittedName>
</protein>
<dbReference type="Gene3D" id="2.70.98.10">
    <property type="match status" value="1"/>
</dbReference>
<dbReference type="Proteomes" id="UP000823757">
    <property type="component" value="Unassembled WGS sequence"/>
</dbReference>
<evidence type="ECO:0000313" key="6">
    <source>
        <dbReference type="EMBL" id="MBO8473961.1"/>
    </source>
</evidence>
<keyword evidence="3" id="KW-0106">Calcium</keyword>
<comment type="subunit">
    <text evidence="2">Monomer.</text>
</comment>
<gene>
    <name evidence="6" type="ORF">IAB91_01545</name>
</gene>
<dbReference type="InterPro" id="IPR050883">
    <property type="entry name" value="PNGase"/>
</dbReference>
<dbReference type="FunFam" id="3.30.2080.10:FF:000001">
    <property type="entry name" value="Alpha-1,2-mannosidase subfamily"/>
    <property type="match status" value="1"/>
</dbReference>
<dbReference type="GO" id="GO:0005829">
    <property type="term" value="C:cytosol"/>
    <property type="evidence" value="ECO:0007669"/>
    <property type="project" value="TreeGrafter"/>
</dbReference>
<dbReference type="InterPro" id="IPR041371">
    <property type="entry name" value="GH92_N"/>
</dbReference>
<dbReference type="EC" id="3.2.1.-" evidence="6"/>
<dbReference type="EMBL" id="JADIMD010000021">
    <property type="protein sequence ID" value="MBO8473961.1"/>
    <property type="molecule type" value="Genomic_DNA"/>
</dbReference>
<dbReference type="GO" id="GO:0030246">
    <property type="term" value="F:carbohydrate binding"/>
    <property type="evidence" value="ECO:0007669"/>
    <property type="project" value="InterPro"/>
</dbReference>
<keyword evidence="6" id="KW-0378">Hydrolase</keyword>
<dbReference type="GO" id="GO:0005975">
    <property type="term" value="P:carbohydrate metabolic process"/>
    <property type="evidence" value="ECO:0007669"/>
    <property type="project" value="InterPro"/>
</dbReference>
<feature type="domain" description="Glycosyl hydrolase family 92" evidence="4">
    <location>
        <begin position="215"/>
        <end position="707"/>
    </location>
</feature>
<dbReference type="InterPro" id="IPR014718">
    <property type="entry name" value="GH-type_carb-bd"/>
</dbReference>
<dbReference type="AlphaFoldDB" id="A0A9D9IKX3"/>
<name>A0A9D9IKX3_9BACT</name>
<accession>A0A9D9IKX3</accession>
<organism evidence="6 7">
    <name type="scientific">Candidatus Cryptobacteroides faecigallinarum</name>
    <dbReference type="NCBI Taxonomy" id="2840763"/>
    <lineage>
        <taxon>Bacteria</taxon>
        <taxon>Pseudomonadati</taxon>
        <taxon>Bacteroidota</taxon>
        <taxon>Bacteroidia</taxon>
        <taxon>Bacteroidales</taxon>
        <taxon>Candidatus Cryptobacteroides</taxon>
    </lineage>
</organism>
<dbReference type="GO" id="GO:0016798">
    <property type="term" value="F:hydrolase activity, acting on glycosyl bonds"/>
    <property type="evidence" value="ECO:0007669"/>
    <property type="project" value="UniProtKB-KW"/>
</dbReference>
<evidence type="ECO:0000256" key="1">
    <source>
        <dbReference type="ARBA" id="ARBA00001913"/>
    </source>
</evidence>
<reference evidence="6" key="1">
    <citation type="submission" date="2020-10" db="EMBL/GenBank/DDBJ databases">
        <authorList>
            <person name="Gilroy R."/>
        </authorList>
    </citation>
    <scope>NUCLEOTIDE SEQUENCE</scope>
    <source>
        <strain evidence="6">B1-13419</strain>
    </source>
</reference>
<feature type="domain" description="Glycosyl hydrolase family 92 N-terminal" evidence="5">
    <location>
        <begin position="28"/>
        <end position="137"/>
    </location>
</feature>
<dbReference type="SUPFAM" id="SSF48208">
    <property type="entry name" value="Six-hairpin glycosidases"/>
    <property type="match status" value="1"/>
</dbReference>
<evidence type="ECO:0000259" key="5">
    <source>
        <dbReference type="Pfam" id="PF17678"/>
    </source>
</evidence>
<dbReference type="Pfam" id="PF17678">
    <property type="entry name" value="Glyco_hydro_92N"/>
    <property type="match status" value="1"/>
</dbReference>
<reference evidence="6" key="2">
    <citation type="journal article" date="2021" name="PeerJ">
        <title>Extensive microbial diversity within the chicken gut microbiome revealed by metagenomics and culture.</title>
        <authorList>
            <person name="Gilroy R."/>
            <person name="Ravi A."/>
            <person name="Getino M."/>
            <person name="Pursley I."/>
            <person name="Horton D.L."/>
            <person name="Alikhan N.F."/>
            <person name="Baker D."/>
            <person name="Gharbi K."/>
            <person name="Hall N."/>
            <person name="Watson M."/>
            <person name="Adriaenssens E.M."/>
            <person name="Foster-Nyarko E."/>
            <person name="Jarju S."/>
            <person name="Secka A."/>
            <person name="Antonio M."/>
            <person name="Oren A."/>
            <person name="Chaudhuri R.R."/>
            <person name="La Ragione R."/>
            <person name="Hildebrand F."/>
            <person name="Pallen M.J."/>
        </authorList>
    </citation>
    <scope>NUCLEOTIDE SEQUENCE</scope>
    <source>
        <strain evidence="6">B1-13419</strain>
    </source>
</reference>
<evidence type="ECO:0000313" key="7">
    <source>
        <dbReference type="Proteomes" id="UP000823757"/>
    </source>
</evidence>
<dbReference type="Pfam" id="PF07971">
    <property type="entry name" value="Glyco_hydro_92"/>
    <property type="match status" value="1"/>
</dbReference>
<dbReference type="PROSITE" id="PS51257">
    <property type="entry name" value="PROKAR_LIPOPROTEIN"/>
    <property type="match status" value="1"/>
</dbReference>
<dbReference type="GO" id="GO:0000224">
    <property type="term" value="F:peptide-N4-(N-acetyl-beta-glucosaminyl)asparagine amidase activity"/>
    <property type="evidence" value="ECO:0007669"/>
    <property type="project" value="TreeGrafter"/>
</dbReference>